<dbReference type="SUPFAM" id="SSF81901">
    <property type="entry name" value="HCP-like"/>
    <property type="match status" value="1"/>
</dbReference>
<protein>
    <submittedName>
        <fullName evidence="1">TPR repeat protein</fullName>
    </submittedName>
</protein>
<dbReference type="Gene3D" id="1.25.40.10">
    <property type="entry name" value="Tetratricopeptide repeat domain"/>
    <property type="match status" value="1"/>
</dbReference>
<dbReference type="Proteomes" id="UP001236369">
    <property type="component" value="Unassembled WGS sequence"/>
</dbReference>
<comment type="caution">
    <text evidence="1">The sequence shown here is derived from an EMBL/GenBank/DDBJ whole genome shotgun (WGS) entry which is preliminary data.</text>
</comment>
<accession>A0ABU0HRL8</accession>
<dbReference type="InterPro" id="IPR050767">
    <property type="entry name" value="Sel1_AlgK"/>
</dbReference>
<evidence type="ECO:0000313" key="2">
    <source>
        <dbReference type="Proteomes" id="UP001236369"/>
    </source>
</evidence>
<dbReference type="PANTHER" id="PTHR11102:SF160">
    <property type="entry name" value="ERAD-ASSOCIATED E3 UBIQUITIN-PROTEIN LIGASE COMPONENT HRD3"/>
    <property type="match status" value="1"/>
</dbReference>
<reference evidence="1 2" key="1">
    <citation type="submission" date="2023-07" db="EMBL/GenBank/DDBJ databases">
        <title>Genomic Encyclopedia of Type Strains, Phase IV (KMG-IV): sequencing the most valuable type-strain genomes for metagenomic binning, comparative biology and taxonomic classification.</title>
        <authorList>
            <person name="Goeker M."/>
        </authorList>
    </citation>
    <scope>NUCLEOTIDE SEQUENCE [LARGE SCALE GENOMIC DNA]</scope>
    <source>
        <strain evidence="1 2">DSM 19562</strain>
    </source>
</reference>
<keyword evidence="2" id="KW-1185">Reference proteome</keyword>
<proteinExistence type="predicted"/>
<dbReference type="RefSeq" id="WP_238253313.1">
    <property type="nucleotide sequence ID" value="NZ_BPQX01000078.1"/>
</dbReference>
<organism evidence="1 2">
    <name type="scientific">Methylobacterium persicinum</name>
    <dbReference type="NCBI Taxonomy" id="374426"/>
    <lineage>
        <taxon>Bacteria</taxon>
        <taxon>Pseudomonadati</taxon>
        <taxon>Pseudomonadota</taxon>
        <taxon>Alphaproteobacteria</taxon>
        <taxon>Hyphomicrobiales</taxon>
        <taxon>Methylobacteriaceae</taxon>
        <taxon>Methylobacterium</taxon>
    </lineage>
</organism>
<dbReference type="InterPro" id="IPR006597">
    <property type="entry name" value="Sel1-like"/>
</dbReference>
<dbReference type="InterPro" id="IPR011990">
    <property type="entry name" value="TPR-like_helical_dom_sf"/>
</dbReference>
<gene>
    <name evidence="1" type="ORF">QO016_003641</name>
</gene>
<name>A0ABU0HRL8_9HYPH</name>
<evidence type="ECO:0000313" key="1">
    <source>
        <dbReference type="EMBL" id="MDQ0444131.1"/>
    </source>
</evidence>
<dbReference type="SMART" id="SM00671">
    <property type="entry name" value="SEL1"/>
    <property type="match status" value="3"/>
</dbReference>
<sequence length="219" mass="23766">MSAVLLRRSESITLAYYQPAAARVVLMLLVLCGDCFASDRSVSLESVQTCDGLASAPWDPDAPDRSRAVEFRDLRAVPAAMACRAAIAEAPQLRRLHFQLGRAYDRQGANQDAYQAYRRASDLGSGAAKVNIGILFRQGRRFEKNDAKARSWFREAAEAGIPEGMFCYATAFDNAIGGAPDIAAAKLWYGKAAERGTTKARDALVRLELNGVVTGARCD</sequence>
<dbReference type="EMBL" id="JAUSVV010000010">
    <property type="protein sequence ID" value="MDQ0444131.1"/>
    <property type="molecule type" value="Genomic_DNA"/>
</dbReference>
<dbReference type="PANTHER" id="PTHR11102">
    <property type="entry name" value="SEL-1-LIKE PROTEIN"/>
    <property type="match status" value="1"/>
</dbReference>